<feature type="compositionally biased region" description="Polar residues" evidence="1">
    <location>
        <begin position="265"/>
        <end position="291"/>
    </location>
</feature>
<evidence type="ECO:0000313" key="3">
    <source>
        <dbReference type="Proteomes" id="UP000694941"/>
    </source>
</evidence>
<organism evidence="3 4">
    <name type="scientific">Limulus polyphemus</name>
    <name type="common">Atlantic horseshoe crab</name>
    <dbReference type="NCBI Taxonomy" id="6850"/>
    <lineage>
        <taxon>Eukaryota</taxon>
        <taxon>Metazoa</taxon>
        <taxon>Ecdysozoa</taxon>
        <taxon>Arthropoda</taxon>
        <taxon>Chelicerata</taxon>
        <taxon>Merostomata</taxon>
        <taxon>Xiphosura</taxon>
        <taxon>Limulidae</taxon>
        <taxon>Limulus</taxon>
    </lineage>
</organism>
<protein>
    <submittedName>
        <fullName evidence="4">Centrosomal protein of 170 kDa-like isoform X1</fullName>
    </submittedName>
</protein>
<feature type="region of interest" description="Disordered" evidence="1">
    <location>
        <begin position="650"/>
        <end position="910"/>
    </location>
</feature>
<dbReference type="Pfam" id="PF00498">
    <property type="entry name" value="FHA"/>
    <property type="match status" value="1"/>
</dbReference>
<feature type="compositionally biased region" description="Basic and acidic residues" evidence="1">
    <location>
        <begin position="860"/>
        <end position="876"/>
    </location>
</feature>
<dbReference type="RefSeq" id="XP_022253991.1">
    <property type="nucleotide sequence ID" value="XM_022398283.1"/>
</dbReference>
<dbReference type="InterPro" id="IPR008984">
    <property type="entry name" value="SMAD_FHA_dom_sf"/>
</dbReference>
<feature type="compositionally biased region" description="Polar residues" evidence="1">
    <location>
        <begin position="882"/>
        <end position="908"/>
    </location>
</feature>
<evidence type="ECO:0000313" key="4">
    <source>
        <dbReference type="RefSeq" id="XP_022253991.1"/>
    </source>
</evidence>
<feature type="compositionally biased region" description="Basic and acidic residues" evidence="1">
    <location>
        <begin position="380"/>
        <end position="409"/>
    </location>
</feature>
<reference evidence="4" key="1">
    <citation type="submission" date="2025-08" db="UniProtKB">
        <authorList>
            <consortium name="RefSeq"/>
        </authorList>
    </citation>
    <scope>IDENTIFICATION</scope>
    <source>
        <tissue evidence="4">Muscle</tissue>
    </source>
</reference>
<gene>
    <name evidence="4" type="primary">LOC106469720</name>
</gene>
<feature type="compositionally biased region" description="Polar residues" evidence="1">
    <location>
        <begin position="410"/>
        <end position="425"/>
    </location>
</feature>
<accession>A0ABM1TDN5</accession>
<dbReference type="PANTHER" id="PTHR15715">
    <property type="entry name" value="CENTROSOMAL PROTEIN OF 170 KDA"/>
    <property type="match status" value="1"/>
</dbReference>
<dbReference type="InterPro" id="IPR051176">
    <property type="entry name" value="Cent_Immune-Sig_Mod"/>
</dbReference>
<dbReference type="InterPro" id="IPR000253">
    <property type="entry name" value="FHA_dom"/>
</dbReference>
<dbReference type="SMART" id="SM00240">
    <property type="entry name" value="FHA"/>
    <property type="match status" value="1"/>
</dbReference>
<feature type="compositionally biased region" description="Polar residues" evidence="1">
    <location>
        <begin position="953"/>
        <end position="969"/>
    </location>
</feature>
<evidence type="ECO:0000259" key="2">
    <source>
        <dbReference type="PROSITE" id="PS50006"/>
    </source>
</evidence>
<feature type="compositionally biased region" description="Polar residues" evidence="1">
    <location>
        <begin position="786"/>
        <end position="800"/>
    </location>
</feature>
<evidence type="ECO:0000256" key="1">
    <source>
        <dbReference type="SAM" id="MobiDB-lite"/>
    </source>
</evidence>
<feature type="compositionally biased region" description="Low complexity" evidence="1">
    <location>
        <begin position="821"/>
        <end position="831"/>
    </location>
</feature>
<sequence>MCRSLREVLIPMGSPCKADNWILLGKGGASYHLPQSMIFIGRQECDILLQSSSVDKRHAVICYDASERCFCIKDLNSLNGTYLNGLRIPEQSYVKLNHLDCLRFGYGSDVFYVRKSVEASTPKQTIESSSCLSQLDQSSKGATLLSKPFTDSWNSTNQNRETSTKFKRHSVGDTDINGCHVVTNRKYSTSDKLQDHQEKLQYTDSLEDLRTTPSSAQEQSSHSRLSPVFLISQKSQPQAKPSVMSPHGSRTNVKSAGDSSHPHSPESTTGEKTPTPSTQHTVGQESFSQKAESPCSEEKDDRTDSGIVSSPDKGVATSPVAFTIAFSNEFAAPRKTLGIKDSISKFAPPDRQRQRTKANDNTNGTKAVSQDAKSVSSSDTNRKQERLASEKSEEYPEEKVKVKHKESPSKKQPTANGKLSTSATYLIQRMLDSEPSPKIVSEEETNQEVSPCSVERKGQFTSPQKHSSPKQDSKMQQKHLHSPTADKELYIGDDKSETGTYTVEGDQTDKDLEEARRKIDEVFGVFINHDSMSETQSAFSLVGDLTKIPDTVSEEMKKSAEYSHQEPSKEQTPSRPKRRLPTPPIQNFVQSVNTTRSGSPSRITPKPIPSPRPKHKGQSSLQQSWHGELPSGFCVQESSTGELVDNRLATSTNDLQFKPSPPDRSVKKGKKISSKRTVSPGRSNDIMTKSVDGALHNPADKRKSPRAKTGGILWKKMPWNLTSSEQDLDHSRSETASIVSDISTSTEPSSQSSGRGKTDSGPQMKLNRAFALRRARLGLDSDTPCGVSSANSRPPTGTTDVKNRATHLNPSLHRQDGGRFSLRLPRSSPRPGCAKLADSKKPALGRVSSPKSQQKSKKKQPSDYKGHKRNDSDPGKPRISARKTSFTVTVSDTEARSGTPNSQNSSFDGDNLQFFHRSASFSGADDLLAEHRPFRGIPISLSHRDFTGRSHLRSQSFRNSQLAKTKQGNYSKKEEFVDNGLKAETDQEKIQSGQQKRELSALDCLVVSAIYQLSAKLRSTARIILEKEKNRHPTNSDTRLMIDEVLPQITDKRLPDYALDINHANLTRELSSVLKNLKRVEQGIEVVATLMDSRCEDGSSKHKEQTASHSGFFIVDV</sequence>
<dbReference type="PROSITE" id="PS50006">
    <property type="entry name" value="FHA_DOMAIN"/>
    <property type="match status" value="1"/>
</dbReference>
<dbReference type="Gene3D" id="2.60.200.20">
    <property type="match status" value="1"/>
</dbReference>
<dbReference type="GeneID" id="106469720"/>
<name>A0ABM1TDN5_LIMPO</name>
<feature type="compositionally biased region" description="Basic and acidic residues" evidence="1">
    <location>
        <begin position="554"/>
        <end position="569"/>
    </location>
</feature>
<feature type="compositionally biased region" description="Polar residues" evidence="1">
    <location>
        <begin position="585"/>
        <end position="602"/>
    </location>
</feature>
<feature type="region of interest" description="Disordered" evidence="1">
    <location>
        <begin position="234"/>
        <end position="513"/>
    </location>
</feature>
<dbReference type="PANTHER" id="PTHR15715:SF47">
    <property type="entry name" value="FHA DOMAIN-CONTAINING PROTEIN"/>
    <property type="match status" value="1"/>
</dbReference>
<feature type="compositionally biased region" description="Polar residues" evidence="1">
    <location>
        <begin position="675"/>
        <end position="687"/>
    </location>
</feature>
<feature type="compositionally biased region" description="Basic and acidic residues" evidence="1">
    <location>
        <begin position="484"/>
        <end position="497"/>
    </location>
</feature>
<feature type="compositionally biased region" description="Polar residues" evidence="1">
    <location>
        <begin position="359"/>
        <end position="379"/>
    </location>
</feature>
<dbReference type="Proteomes" id="UP000694941">
    <property type="component" value="Unplaced"/>
</dbReference>
<feature type="compositionally biased region" description="Polar residues" evidence="1">
    <location>
        <begin position="248"/>
        <end position="258"/>
    </location>
</feature>
<proteinExistence type="predicted"/>
<feature type="domain" description="FHA" evidence="2">
    <location>
        <begin position="38"/>
        <end position="88"/>
    </location>
</feature>
<feature type="region of interest" description="Disordered" evidence="1">
    <location>
        <begin position="552"/>
        <end position="633"/>
    </location>
</feature>
<feature type="compositionally biased region" description="Polar residues" evidence="1">
    <location>
        <begin position="150"/>
        <end position="161"/>
    </location>
</feature>
<feature type="compositionally biased region" description="Low complexity" evidence="1">
    <location>
        <begin position="740"/>
        <end position="753"/>
    </location>
</feature>
<feature type="region of interest" description="Disordered" evidence="1">
    <location>
        <begin position="150"/>
        <end position="178"/>
    </location>
</feature>
<dbReference type="SUPFAM" id="SSF49879">
    <property type="entry name" value="SMAD/FHA domain"/>
    <property type="match status" value="1"/>
</dbReference>
<feature type="region of interest" description="Disordered" evidence="1">
    <location>
        <begin position="950"/>
        <end position="969"/>
    </location>
</feature>
<keyword evidence="3" id="KW-1185">Reference proteome</keyword>